<dbReference type="GO" id="GO:0006352">
    <property type="term" value="P:DNA-templated transcription initiation"/>
    <property type="evidence" value="ECO:0007669"/>
    <property type="project" value="InterPro"/>
</dbReference>
<accession>A0A7T6ZED1</accession>
<dbReference type="InterPro" id="IPR013325">
    <property type="entry name" value="RNA_pol_sigma_r2"/>
</dbReference>
<name>A0A7T6ZED1_9BACI</name>
<dbReference type="SUPFAM" id="SSF88946">
    <property type="entry name" value="Sigma2 domain of RNA polymerase sigma factors"/>
    <property type="match status" value="1"/>
</dbReference>
<evidence type="ECO:0000259" key="1">
    <source>
        <dbReference type="Pfam" id="PF04542"/>
    </source>
</evidence>
<gene>
    <name evidence="2" type="ORF">HUG20_11390</name>
</gene>
<reference evidence="2 3" key="1">
    <citation type="submission" date="2020-06" db="EMBL/GenBank/DDBJ databases">
        <title>Genomic analysis of Salicibibacter sp. NKC21-4.</title>
        <authorList>
            <person name="Oh Y.J."/>
        </authorList>
    </citation>
    <scope>NUCLEOTIDE SEQUENCE [LARGE SCALE GENOMIC DNA]</scope>
    <source>
        <strain evidence="2 3">NKC21-4</strain>
    </source>
</reference>
<evidence type="ECO:0000313" key="2">
    <source>
        <dbReference type="EMBL" id="QQK81954.1"/>
    </source>
</evidence>
<dbReference type="GO" id="GO:0003700">
    <property type="term" value="F:DNA-binding transcription factor activity"/>
    <property type="evidence" value="ECO:0007669"/>
    <property type="project" value="InterPro"/>
</dbReference>
<keyword evidence="3" id="KW-1185">Reference proteome</keyword>
<organism evidence="2 3">
    <name type="scientific">Salicibibacter cibi</name>
    <dbReference type="NCBI Taxonomy" id="2743001"/>
    <lineage>
        <taxon>Bacteria</taxon>
        <taxon>Bacillati</taxon>
        <taxon>Bacillota</taxon>
        <taxon>Bacilli</taxon>
        <taxon>Bacillales</taxon>
        <taxon>Bacillaceae</taxon>
        <taxon>Salicibibacter</taxon>
    </lineage>
</organism>
<dbReference type="Proteomes" id="UP000595349">
    <property type="component" value="Chromosome"/>
</dbReference>
<dbReference type="InterPro" id="IPR007627">
    <property type="entry name" value="RNA_pol_sigma70_r2"/>
</dbReference>
<feature type="domain" description="RNA polymerase sigma-70 region 2" evidence="1">
    <location>
        <begin position="4"/>
        <end position="41"/>
    </location>
</feature>
<proteinExistence type="predicted"/>
<evidence type="ECO:0000313" key="3">
    <source>
        <dbReference type="Proteomes" id="UP000595349"/>
    </source>
</evidence>
<dbReference type="EMBL" id="CP054706">
    <property type="protein sequence ID" value="QQK81954.1"/>
    <property type="molecule type" value="Genomic_DNA"/>
</dbReference>
<dbReference type="Gene3D" id="1.10.1740.10">
    <property type="match status" value="1"/>
</dbReference>
<dbReference type="Pfam" id="PF04542">
    <property type="entry name" value="Sigma70_r2"/>
    <property type="match status" value="1"/>
</dbReference>
<sequence length="138" mass="16118">MASGYLGLWYAYQDYDKEKGSFSSYAFIRVKYEMLTMLRKDSTYQERHVYFASDSPELESLLNLTPEHIEPSDRHTLSPYFHPLSPREQLWMIEHAINDQPPRMIAAKHNVTTEAVKSWRKCTAETEKNHAVTSFIIG</sequence>
<protein>
    <recommendedName>
        <fullName evidence="1">RNA polymerase sigma-70 region 2 domain-containing protein</fullName>
    </recommendedName>
</protein>
<dbReference type="AlphaFoldDB" id="A0A7T6ZED1"/>
<dbReference type="KEGG" id="scib:HUG20_11390"/>